<dbReference type="Proteomes" id="UP000240971">
    <property type="component" value="Unassembled WGS sequence"/>
</dbReference>
<dbReference type="AlphaFoldDB" id="A0A2P8HJJ6"/>
<proteinExistence type="predicted"/>
<reference evidence="1 2" key="1">
    <citation type="submission" date="2018-03" db="EMBL/GenBank/DDBJ databases">
        <title>Genomic Encyclopedia of Archaeal and Bacterial Type Strains, Phase II (KMG-II): from individual species to whole genera.</title>
        <authorList>
            <person name="Goeker M."/>
        </authorList>
    </citation>
    <scope>NUCLEOTIDE SEQUENCE [LARGE SCALE GENOMIC DNA]</scope>
    <source>
        <strain evidence="1 2">DSM 24859</strain>
    </source>
</reference>
<evidence type="ECO:0000313" key="2">
    <source>
        <dbReference type="Proteomes" id="UP000240971"/>
    </source>
</evidence>
<evidence type="ECO:0000313" key="1">
    <source>
        <dbReference type="EMBL" id="PSL46386.1"/>
    </source>
</evidence>
<keyword evidence="2" id="KW-1185">Reference proteome</keyword>
<name>A0A2P8HJJ6_CHINA</name>
<sequence>MIHLKNETYMRSGYTKIYYCSTRPPSNENTAAAPVPA</sequence>
<comment type="caution">
    <text evidence="1">The sequence shown here is derived from an EMBL/GenBank/DDBJ whole genome shotgun (WGS) entry which is preliminary data.</text>
</comment>
<accession>A0A2P8HJJ6</accession>
<organism evidence="1 2">
    <name type="scientific">Chitinophaga niastensis</name>
    <dbReference type="NCBI Taxonomy" id="536980"/>
    <lineage>
        <taxon>Bacteria</taxon>
        <taxon>Pseudomonadati</taxon>
        <taxon>Bacteroidota</taxon>
        <taxon>Chitinophagia</taxon>
        <taxon>Chitinophagales</taxon>
        <taxon>Chitinophagaceae</taxon>
        <taxon>Chitinophaga</taxon>
    </lineage>
</organism>
<protein>
    <submittedName>
        <fullName evidence="1">Uncharacterized protein</fullName>
    </submittedName>
</protein>
<dbReference type="EMBL" id="PYAW01000003">
    <property type="protein sequence ID" value="PSL46386.1"/>
    <property type="molecule type" value="Genomic_DNA"/>
</dbReference>
<gene>
    <name evidence="1" type="ORF">CLV51_103364</name>
</gene>